<dbReference type="Gene3D" id="3.30.40.10">
    <property type="entry name" value="Zinc/RING finger domain, C3HC4 (zinc finger)"/>
    <property type="match status" value="1"/>
</dbReference>
<dbReference type="CDD" id="cd16449">
    <property type="entry name" value="RING-HC"/>
    <property type="match status" value="1"/>
</dbReference>
<evidence type="ECO:0000256" key="2">
    <source>
        <dbReference type="ARBA" id="ARBA00022771"/>
    </source>
</evidence>
<evidence type="ECO:0000256" key="3">
    <source>
        <dbReference type="ARBA" id="ARBA00022833"/>
    </source>
</evidence>
<dbReference type="InterPro" id="IPR017907">
    <property type="entry name" value="Znf_RING_CS"/>
</dbReference>
<feature type="domain" description="RING-type" evidence="5">
    <location>
        <begin position="8"/>
        <end position="63"/>
    </location>
</feature>
<gene>
    <name evidence="6" type="primary">cg30</name>
</gene>
<keyword evidence="1" id="KW-0479">Metal-binding</keyword>
<keyword evidence="2 4" id="KW-0863">Zinc-finger</keyword>
<keyword evidence="3" id="KW-0862">Zinc</keyword>
<dbReference type="GeneID" id="5850409"/>
<dbReference type="PROSITE" id="PS00518">
    <property type="entry name" value="ZF_RING_1"/>
    <property type="match status" value="1"/>
</dbReference>
<proteinExistence type="predicted"/>
<dbReference type="RefSeq" id="YP_001650986.1">
    <property type="nucleotide sequence ID" value="NC_010276.1"/>
</dbReference>
<accession>B0FDU4</accession>
<dbReference type="InterPro" id="IPR001841">
    <property type="entry name" value="Znf_RING"/>
</dbReference>
<sequence>MSSVKLSCCVCLAVNKLTYFDDDEEDNFVTLPLISLVSCGHNLCLNCVVKIKQGRILKCPMCRKLNNKMRMFSVNENTVTCVESVMANVKSVIRSVNSINYVDFAKNYFKTSMSDYKNEMIDEKKQIETNKIVIEQQLNLIKNNMAALNTIKDNIKIATEEQVKLKETTCALKQKVHDLTDQIDQLTAKVVKTNTCDRFNNNINSKCNTLKRKIADADMAILNIKKKKQQLITDCNKMKEINELYVRVCKRLNET</sequence>
<evidence type="ECO:0000256" key="1">
    <source>
        <dbReference type="ARBA" id="ARBA00022723"/>
    </source>
</evidence>
<reference evidence="6 7" key="1">
    <citation type="submission" date="2007-11" db="EMBL/GenBank/DDBJ databases">
        <title>Sequence and organization of Orgyia leucostigma nucleopolyhedrovirus genome.</title>
        <authorList>
            <person name="Eveleigh R.J.M."/>
            <person name="Lapointe R."/>
            <person name="Graham R.I."/>
            <person name="Lauzon H.A.M."/>
            <person name="Pavlik L."/>
            <person name="Arif B.M."/>
            <person name="Lucarotti C.J."/>
        </authorList>
    </citation>
    <scope>NUCLEOTIDE SEQUENCE [LARGE SCALE GENOMIC DNA]</scope>
    <source>
        <strain evidence="6">CFS-77</strain>
    </source>
</reference>
<dbReference type="InterPro" id="IPR013083">
    <property type="entry name" value="Znf_RING/FYVE/PHD"/>
</dbReference>
<dbReference type="GO" id="GO:0008270">
    <property type="term" value="F:zinc ion binding"/>
    <property type="evidence" value="ECO:0007669"/>
    <property type="project" value="UniProtKB-KW"/>
</dbReference>
<evidence type="ECO:0000313" key="7">
    <source>
        <dbReference type="Proteomes" id="UP000203316"/>
    </source>
</evidence>
<evidence type="ECO:0000259" key="5">
    <source>
        <dbReference type="PROSITE" id="PS50089"/>
    </source>
</evidence>
<dbReference type="PROSITE" id="PS50089">
    <property type="entry name" value="ZF_RING_2"/>
    <property type="match status" value="1"/>
</dbReference>
<evidence type="ECO:0000256" key="4">
    <source>
        <dbReference type="PROSITE-ProRule" id="PRU00175"/>
    </source>
</evidence>
<keyword evidence="7" id="KW-1185">Reference proteome</keyword>
<organism evidence="6 7">
    <name type="scientific">Orgyia leucostigma nucleopolyhedrovirus</name>
    <dbReference type="NCBI Taxonomy" id="490711"/>
    <lineage>
        <taxon>Viruses</taxon>
        <taxon>Viruses incertae sedis</taxon>
        <taxon>Naldaviricetes</taxon>
        <taxon>Lefavirales</taxon>
        <taxon>Baculoviridae</taxon>
        <taxon>Alphabaculovirus</taxon>
        <taxon>Alphabaculovirus orleucostigmae</taxon>
    </lineage>
</organism>
<name>B0FDU4_9ABAC</name>
<dbReference type="EMBL" id="EU309041">
    <property type="protein sequence ID" value="ABY65802.1"/>
    <property type="molecule type" value="Genomic_DNA"/>
</dbReference>
<evidence type="ECO:0000313" key="6">
    <source>
        <dbReference type="EMBL" id="ABY65802.1"/>
    </source>
</evidence>
<dbReference type="OrthoDB" id="27487at10239"/>
<dbReference type="SUPFAM" id="SSF57850">
    <property type="entry name" value="RING/U-box"/>
    <property type="match status" value="1"/>
</dbReference>
<protein>
    <submittedName>
        <fullName evidence="6">Zinc finger protein</fullName>
    </submittedName>
</protein>
<dbReference type="SMART" id="SM00184">
    <property type="entry name" value="RING"/>
    <property type="match status" value="1"/>
</dbReference>
<dbReference type="Proteomes" id="UP000203316">
    <property type="component" value="Segment"/>
</dbReference>
<dbReference type="KEGG" id="vg:5850409"/>